<keyword evidence="3" id="KW-1185">Reference proteome</keyword>
<feature type="region of interest" description="Disordered" evidence="1">
    <location>
        <begin position="28"/>
        <end position="51"/>
    </location>
</feature>
<organism evidence="2 3">
    <name type="scientific">Planktothrix agardhii (strain NIVA-CYA 126/8)</name>
    <dbReference type="NCBI Taxonomy" id="388467"/>
    <lineage>
        <taxon>Bacteria</taxon>
        <taxon>Bacillati</taxon>
        <taxon>Cyanobacteriota</taxon>
        <taxon>Cyanophyceae</taxon>
        <taxon>Oscillatoriophycideae</taxon>
        <taxon>Oscillatoriales</taxon>
        <taxon>Microcoleaceae</taxon>
        <taxon>Planktothrix</taxon>
    </lineage>
</organism>
<dbReference type="HOGENOM" id="CLU_061373_0_0_3"/>
<evidence type="ECO:0008006" key="4">
    <source>
        <dbReference type="Google" id="ProtNLM"/>
    </source>
</evidence>
<name>A0A073CER3_PLAA1</name>
<evidence type="ECO:0000313" key="2">
    <source>
        <dbReference type="EMBL" id="KEI66163.1"/>
    </source>
</evidence>
<dbReference type="PATRIC" id="fig|388467.6.peg.997"/>
<dbReference type="EMBL" id="CM002803">
    <property type="protein sequence ID" value="KEI66163.1"/>
    <property type="molecule type" value="Genomic_DNA"/>
</dbReference>
<protein>
    <recommendedName>
        <fullName evidence="4">PatU</fullName>
    </recommendedName>
</protein>
<reference evidence="2 3" key="1">
    <citation type="journal article" date="2014" name="Appl. Environ. Microbiol.">
        <title>Elucidation of insertion elements encoded on plasmids and in vitro construction of shuttle vectors from the toxic cyanobacterium Planktothrix.</title>
        <authorList>
            <person name="Christiansen G."/>
            <person name="Goesmann A."/>
            <person name="Kurmayer R."/>
        </authorList>
    </citation>
    <scope>NUCLEOTIDE SEQUENCE [LARGE SCALE GENOMIC DNA]</scope>
    <source>
        <strain evidence="2 3">NIVA-CYA 126/8</strain>
    </source>
</reference>
<gene>
    <name evidence="2" type="ORF">A19Y_1049</name>
</gene>
<dbReference type="eggNOG" id="ENOG502ZA4B">
    <property type="taxonomic scope" value="Bacteria"/>
</dbReference>
<proteinExistence type="predicted"/>
<evidence type="ECO:0000256" key="1">
    <source>
        <dbReference type="SAM" id="MobiDB-lite"/>
    </source>
</evidence>
<dbReference type="Proteomes" id="UP000027395">
    <property type="component" value="Chromosome"/>
</dbReference>
<dbReference type="STRING" id="388467.A19Y_1049"/>
<dbReference type="AlphaFoldDB" id="A0A073CER3"/>
<accession>A0A073CER3</accession>
<evidence type="ECO:0000313" key="3">
    <source>
        <dbReference type="Proteomes" id="UP000027395"/>
    </source>
</evidence>
<sequence>MMNNETNQDEQAFERRFFDGLLQKDLYGRDTPVPTSDSAEEELNPHTQLDQSCEVENLEWDELDPLDFEEQLFRPESQYSAIGEIEIVKNRFETVLREKLKARIEMNPPLFPWEPIGTDLLNEYPDVFREEQVPATHLWMAHRQQLRWSMPLPDQVFAQLLAPLFTLLQSGLREGAKLVQAVETLFPNESQPLNELAGLVIRGSLRGSLDLRESQPCYETATPEQQMVLLLLAAQELLNTLTLNCRLNQSTVHQEWLTTLGLFTVDVDYVETESGTSLKIRGEFPDGGRLQLLGNDRSVTAKRNSPGCLTLELTNPEPNQIYRLHVLLDSEEQNPLCFAIIGNRE</sequence>